<dbReference type="OrthoDB" id="10255512at2759"/>
<dbReference type="EMBL" id="VXIS01000006">
    <property type="protein sequence ID" value="KAA8914393.1"/>
    <property type="molecule type" value="Genomic_DNA"/>
</dbReference>
<name>A0A5J5FAD1_9PEZI</name>
<dbReference type="Gene3D" id="1.10.287.1490">
    <property type="match status" value="1"/>
</dbReference>
<comment type="caution">
    <text evidence="2">The sequence shown here is derived from an EMBL/GenBank/DDBJ whole genome shotgun (WGS) entry which is preliminary data.</text>
</comment>
<dbReference type="InParanoid" id="A0A5J5FAD1"/>
<reference evidence="2 3" key="1">
    <citation type="submission" date="2019-09" db="EMBL/GenBank/DDBJ databases">
        <title>Draft genome of the ectomycorrhizal ascomycete Sphaerosporella brunnea.</title>
        <authorList>
            <consortium name="DOE Joint Genome Institute"/>
            <person name="Benucci G.M."/>
            <person name="Marozzi G."/>
            <person name="Antonielli L."/>
            <person name="Sanchez S."/>
            <person name="Marco P."/>
            <person name="Wang X."/>
            <person name="Falini L.B."/>
            <person name="Barry K."/>
            <person name="Haridas S."/>
            <person name="Lipzen A."/>
            <person name="Labutti K."/>
            <person name="Grigoriev I.V."/>
            <person name="Murat C."/>
            <person name="Martin F."/>
            <person name="Albertini E."/>
            <person name="Donnini D."/>
            <person name="Bonito G."/>
        </authorList>
    </citation>
    <scope>NUCLEOTIDE SEQUENCE [LARGE SCALE GENOMIC DNA]</scope>
    <source>
        <strain evidence="2 3">Sb_GMNB300</strain>
    </source>
</reference>
<dbReference type="AlphaFoldDB" id="A0A5J5FAD1"/>
<organism evidence="2 3">
    <name type="scientific">Sphaerosporella brunnea</name>
    <dbReference type="NCBI Taxonomy" id="1250544"/>
    <lineage>
        <taxon>Eukaryota</taxon>
        <taxon>Fungi</taxon>
        <taxon>Dikarya</taxon>
        <taxon>Ascomycota</taxon>
        <taxon>Pezizomycotina</taxon>
        <taxon>Pezizomycetes</taxon>
        <taxon>Pezizales</taxon>
        <taxon>Pyronemataceae</taxon>
        <taxon>Sphaerosporella</taxon>
    </lineage>
</organism>
<feature type="coiled-coil region" evidence="1">
    <location>
        <begin position="169"/>
        <end position="236"/>
    </location>
</feature>
<gene>
    <name evidence="2" type="ORF">FN846DRAFT_626957</name>
</gene>
<proteinExistence type="predicted"/>
<protein>
    <submittedName>
        <fullName evidence="2">Uncharacterized protein</fullName>
    </submittedName>
</protein>
<sequence length="321" mass="36529">MLNNDNRRYFLPFTGKGEAEIHRFAQVYSRHPSLLSEFSAKVHKVTVGDAIDAVELWLAHNKQDATILRDMLHWELQVWRFSNVSDADRKKEFHEHVKALNEKRVHNSNVSEIAATYNQACKQEWIRRAEEEKLLVTYDQHQRLINQLEATQSTVDGHEASIAALTEDNATLTNHNAALQTAVQSLTEELRDNQETHAAEIKTLTNELNTTKKTLTDELNANKKTHAAEIKTLTDELRTTKTTHAAEIKTLTDELNTTKKTLTDELNANKKTHAAEIKTLTDELRTTKTTHAAEIKTLTDRYDKLAEKMDLILAGCQVEKA</sequence>
<keyword evidence="3" id="KW-1185">Reference proteome</keyword>
<evidence type="ECO:0000313" key="2">
    <source>
        <dbReference type="EMBL" id="KAA8914393.1"/>
    </source>
</evidence>
<accession>A0A5J5FAD1</accession>
<dbReference type="Proteomes" id="UP000326924">
    <property type="component" value="Unassembled WGS sequence"/>
</dbReference>
<keyword evidence="1" id="KW-0175">Coiled coil</keyword>
<evidence type="ECO:0000313" key="3">
    <source>
        <dbReference type="Proteomes" id="UP000326924"/>
    </source>
</evidence>
<evidence type="ECO:0000256" key="1">
    <source>
        <dbReference type="SAM" id="Coils"/>
    </source>
</evidence>